<organism evidence="12 13">
    <name type="scientific">Gilvimarinus xylanilyticus</name>
    <dbReference type="NCBI Taxonomy" id="2944139"/>
    <lineage>
        <taxon>Bacteria</taxon>
        <taxon>Pseudomonadati</taxon>
        <taxon>Pseudomonadota</taxon>
        <taxon>Gammaproteobacteria</taxon>
        <taxon>Cellvibrionales</taxon>
        <taxon>Cellvibrionaceae</taxon>
        <taxon>Gilvimarinus</taxon>
    </lineage>
</organism>
<sequence length="797" mass="89440">MLRFVISLLLYASCALSSISFAEPNSASLPLMPWPQNLTPTDEALALQSLPTVKFKGAHSDTLDKAIERFTQRLQRQTGLTKSPDAPELTISVARDMSPVNTHTLPEAQEASYELRVHSSGIELTAATTTGALHGLETLLQLAGTHQPVVLPGVHIKDHPRFAWRGLLLDSVRHFFSVATIKRQIDGMAAAKLNVLHWHLTDDQGWRFPSKAYPKLQQKNQDGHYYTREQIKDVITYAQRRGIYVLPEIDMPGHASAIAVAYPELMSAPGPYAQEDRWGVHKPLLNPANPQVYVFANKILTEVAELFPFPYVHIGGDEVDPEHWEQNPQIQQFREQHKLADSQALHTYFNQRLAELLKNLDRHMIGWDEVLHPDLPQGTVVQSWQGPDALGRAINMGYPALLSTGFYLDQPQYASYHHRVHLLPQPLSIETTPNADEPWNTWQFSAPRKRGSAISGTLTVIGKADNPRGYIDFKNKSRQALRDLNLEGQTLSFAVDTWMGPVKAKLTIRDSMIEGHLIAGNAPYSLRGKKIASDSIANSHPPVALTKDIVSAAKQPLLWGGEAALWAEMIDENSIDLRLWPRGFVVAERLWSSAQVRDEQSMYLRLDQITQWAEISAGLQHFAQQQAALKKRYPDASLSDLLVLSSALEPAHYYHRHHEKSAHETYSRRDPLNRLADSLPAENKTLRQFNQWVDAWTKDPADSDLKQRIVGQLKRWQSAANRLTAYSHNKHPELHQLSQHLEQVCAIGLSAVAQISEGETLTPLTTQQTHTLHQAVNIQHEIIIAAAYGVNTLRATP</sequence>
<evidence type="ECO:0000256" key="2">
    <source>
        <dbReference type="ARBA" id="ARBA00006285"/>
    </source>
</evidence>
<dbReference type="InterPro" id="IPR015883">
    <property type="entry name" value="Glyco_hydro_20_cat"/>
</dbReference>
<dbReference type="RefSeq" id="WP_253969311.1">
    <property type="nucleotide sequence ID" value="NZ_JAMFTH010000009.1"/>
</dbReference>
<evidence type="ECO:0000256" key="1">
    <source>
        <dbReference type="ARBA" id="ARBA00001231"/>
    </source>
</evidence>
<feature type="domain" description="Glycoside hydrolase family 20 catalytic" evidence="10">
    <location>
        <begin position="162"/>
        <end position="444"/>
    </location>
</feature>
<evidence type="ECO:0000256" key="5">
    <source>
        <dbReference type="ARBA" id="ARBA00023295"/>
    </source>
</evidence>
<dbReference type="PANTHER" id="PTHR22600">
    <property type="entry name" value="BETA-HEXOSAMINIDASE"/>
    <property type="match status" value="1"/>
</dbReference>
<comment type="catalytic activity">
    <reaction evidence="1">
        <text>Hydrolysis of terminal non-reducing N-acetyl-D-hexosamine residues in N-acetyl-beta-D-hexosaminides.</text>
        <dbReference type="EC" id="3.2.1.52"/>
    </reaction>
</comment>
<dbReference type="AlphaFoldDB" id="A0A9X2I081"/>
<evidence type="ECO:0000259" key="11">
    <source>
        <dbReference type="Pfam" id="PF02838"/>
    </source>
</evidence>
<evidence type="ECO:0000313" key="12">
    <source>
        <dbReference type="EMBL" id="MCP8901024.1"/>
    </source>
</evidence>
<evidence type="ECO:0000256" key="9">
    <source>
        <dbReference type="SAM" id="SignalP"/>
    </source>
</evidence>
<keyword evidence="9" id="KW-0732">Signal</keyword>
<keyword evidence="13" id="KW-1185">Reference proteome</keyword>
<evidence type="ECO:0000313" key="13">
    <source>
        <dbReference type="Proteomes" id="UP001139319"/>
    </source>
</evidence>
<comment type="caution">
    <text evidence="12">The sequence shown here is derived from an EMBL/GenBank/DDBJ whole genome shotgun (WGS) entry which is preliminary data.</text>
</comment>
<evidence type="ECO:0000256" key="4">
    <source>
        <dbReference type="ARBA" id="ARBA00022801"/>
    </source>
</evidence>
<dbReference type="GO" id="GO:0005975">
    <property type="term" value="P:carbohydrate metabolic process"/>
    <property type="evidence" value="ECO:0007669"/>
    <property type="project" value="InterPro"/>
</dbReference>
<dbReference type="GO" id="GO:0030203">
    <property type="term" value="P:glycosaminoglycan metabolic process"/>
    <property type="evidence" value="ECO:0007669"/>
    <property type="project" value="TreeGrafter"/>
</dbReference>
<dbReference type="EMBL" id="JAMFTH010000009">
    <property type="protein sequence ID" value="MCP8901024.1"/>
    <property type="molecule type" value="Genomic_DNA"/>
</dbReference>
<dbReference type="Proteomes" id="UP001139319">
    <property type="component" value="Unassembled WGS sequence"/>
</dbReference>
<keyword evidence="5" id="KW-0326">Glycosidase</keyword>
<feature type="active site" description="Proton donor" evidence="8">
    <location>
        <position position="318"/>
    </location>
</feature>
<feature type="chain" id="PRO_5040790252" description="beta-N-acetylhexosaminidase" evidence="9">
    <location>
        <begin position="23"/>
        <end position="797"/>
    </location>
</feature>
<dbReference type="PRINTS" id="PR00738">
    <property type="entry name" value="GLHYDRLASE20"/>
</dbReference>
<dbReference type="Gene3D" id="3.20.20.80">
    <property type="entry name" value="Glycosidases"/>
    <property type="match status" value="2"/>
</dbReference>
<evidence type="ECO:0000259" key="10">
    <source>
        <dbReference type="Pfam" id="PF00728"/>
    </source>
</evidence>
<dbReference type="GO" id="GO:0016020">
    <property type="term" value="C:membrane"/>
    <property type="evidence" value="ECO:0007669"/>
    <property type="project" value="TreeGrafter"/>
</dbReference>
<gene>
    <name evidence="12" type="ORF">M6D89_17095</name>
</gene>
<reference evidence="12" key="1">
    <citation type="submission" date="2022-05" db="EMBL/GenBank/DDBJ databases">
        <authorList>
            <person name="Sun H.-N."/>
        </authorList>
    </citation>
    <scope>NUCLEOTIDE SEQUENCE</scope>
    <source>
        <strain evidence="12">HB14</strain>
    </source>
</reference>
<proteinExistence type="inferred from homology"/>
<evidence type="ECO:0000256" key="8">
    <source>
        <dbReference type="PIRSR" id="PIRSR625705-1"/>
    </source>
</evidence>
<accession>A0A9X2I081</accession>
<dbReference type="EC" id="3.2.1.52" evidence="3"/>
<feature type="signal peptide" evidence="9">
    <location>
        <begin position="1"/>
        <end position="22"/>
    </location>
</feature>
<dbReference type="PANTHER" id="PTHR22600:SF57">
    <property type="entry name" value="BETA-N-ACETYLHEXOSAMINIDASE"/>
    <property type="match status" value="1"/>
</dbReference>
<reference evidence="12" key="2">
    <citation type="submission" date="2023-01" db="EMBL/GenBank/DDBJ databases">
        <title>Gilvimarinus xylanilyticus HB14 isolated from Caulerpa lentillifera aquaculture base in Hainan, China.</title>
        <authorList>
            <person name="Zhang Y.-J."/>
        </authorList>
    </citation>
    <scope>NUCLEOTIDE SEQUENCE</scope>
    <source>
        <strain evidence="12">HB14</strain>
    </source>
</reference>
<name>A0A9X2I081_9GAMM</name>
<evidence type="ECO:0000256" key="6">
    <source>
        <dbReference type="ARBA" id="ARBA00030512"/>
    </source>
</evidence>
<comment type="similarity">
    <text evidence="2">Belongs to the glycosyl hydrolase 20 family.</text>
</comment>
<feature type="domain" description="Glycoside hydrolase family 20 catalytic" evidence="10">
    <location>
        <begin position="547"/>
        <end position="593"/>
    </location>
</feature>
<dbReference type="InterPro" id="IPR025705">
    <property type="entry name" value="Beta_hexosaminidase_sua/sub"/>
</dbReference>
<dbReference type="InterPro" id="IPR015882">
    <property type="entry name" value="HEX_bac_N"/>
</dbReference>
<dbReference type="Pfam" id="PF00728">
    <property type="entry name" value="Glyco_hydro_20"/>
    <property type="match status" value="2"/>
</dbReference>
<evidence type="ECO:0000256" key="7">
    <source>
        <dbReference type="ARBA" id="ARBA00033000"/>
    </source>
</evidence>
<dbReference type="GO" id="GO:0004563">
    <property type="term" value="F:beta-N-acetylhexosaminidase activity"/>
    <property type="evidence" value="ECO:0007669"/>
    <property type="project" value="InterPro"/>
</dbReference>
<dbReference type="Gene3D" id="3.30.379.10">
    <property type="entry name" value="Chitobiase/beta-hexosaminidase domain 2-like"/>
    <property type="match status" value="1"/>
</dbReference>
<dbReference type="GO" id="GO:0005764">
    <property type="term" value="C:lysosome"/>
    <property type="evidence" value="ECO:0007669"/>
    <property type="project" value="TreeGrafter"/>
</dbReference>
<evidence type="ECO:0000256" key="3">
    <source>
        <dbReference type="ARBA" id="ARBA00012663"/>
    </source>
</evidence>
<dbReference type="InterPro" id="IPR017853">
    <property type="entry name" value="GH"/>
</dbReference>
<protein>
    <recommendedName>
        <fullName evidence="3">beta-N-acetylhexosaminidase</fullName>
        <ecNumber evidence="3">3.2.1.52</ecNumber>
    </recommendedName>
    <alternativeName>
        <fullName evidence="6">Beta-N-acetylhexosaminidase</fullName>
    </alternativeName>
    <alternativeName>
        <fullName evidence="7">N-acetyl-beta-glucosaminidase</fullName>
    </alternativeName>
</protein>
<keyword evidence="4" id="KW-0378">Hydrolase</keyword>
<feature type="domain" description="Beta-hexosaminidase bacterial type N-terminal" evidence="11">
    <location>
        <begin position="30"/>
        <end position="159"/>
    </location>
</feature>
<dbReference type="SUPFAM" id="SSF51445">
    <property type="entry name" value="(Trans)glycosidases"/>
    <property type="match status" value="1"/>
</dbReference>
<dbReference type="Pfam" id="PF02838">
    <property type="entry name" value="Glyco_hydro_20b"/>
    <property type="match status" value="1"/>
</dbReference>
<dbReference type="SUPFAM" id="SSF55545">
    <property type="entry name" value="beta-N-acetylhexosaminidase-like domain"/>
    <property type="match status" value="1"/>
</dbReference>
<dbReference type="InterPro" id="IPR029018">
    <property type="entry name" value="Hex-like_dom2"/>
</dbReference>